<gene>
    <name evidence="3" type="ORF">RD110_18085</name>
</gene>
<dbReference type="STRING" id="1842727.RD110_18085"/>
<organism evidence="3 4">
    <name type="scientific">Rhodoferax koreensis</name>
    <dbReference type="NCBI Taxonomy" id="1842727"/>
    <lineage>
        <taxon>Bacteria</taxon>
        <taxon>Pseudomonadati</taxon>
        <taxon>Pseudomonadota</taxon>
        <taxon>Betaproteobacteria</taxon>
        <taxon>Burkholderiales</taxon>
        <taxon>Comamonadaceae</taxon>
        <taxon>Rhodoferax</taxon>
    </lineage>
</organism>
<feature type="domain" description="NADP-dependent oxidoreductase" evidence="2">
    <location>
        <begin position="15"/>
        <end position="314"/>
    </location>
</feature>
<dbReference type="EMBL" id="CP019236">
    <property type="protein sequence ID" value="APW38883.1"/>
    <property type="molecule type" value="Genomic_DNA"/>
</dbReference>
<dbReference type="SUPFAM" id="SSF51430">
    <property type="entry name" value="NAD(P)-linked oxidoreductase"/>
    <property type="match status" value="1"/>
</dbReference>
<evidence type="ECO:0000256" key="1">
    <source>
        <dbReference type="ARBA" id="ARBA00023002"/>
    </source>
</evidence>
<dbReference type="OrthoDB" id="5488419at2"/>
<evidence type="ECO:0000313" key="3">
    <source>
        <dbReference type="EMBL" id="APW38883.1"/>
    </source>
</evidence>
<dbReference type="Proteomes" id="UP000186609">
    <property type="component" value="Chromosome"/>
</dbReference>
<dbReference type="CDD" id="cd19081">
    <property type="entry name" value="AKR_AKR9C1"/>
    <property type="match status" value="1"/>
</dbReference>
<keyword evidence="1" id="KW-0560">Oxidoreductase</keyword>
<name>A0A1P8JYQ6_9BURK</name>
<dbReference type="InterPro" id="IPR050523">
    <property type="entry name" value="AKR_Detox_Biosynth"/>
</dbReference>
<dbReference type="GO" id="GO:0005829">
    <property type="term" value="C:cytosol"/>
    <property type="evidence" value="ECO:0007669"/>
    <property type="project" value="UniProtKB-ARBA"/>
</dbReference>
<dbReference type="Pfam" id="PF00248">
    <property type="entry name" value="Aldo_ket_red"/>
    <property type="match status" value="1"/>
</dbReference>
<dbReference type="KEGG" id="rhy:RD110_18085"/>
<proteinExistence type="predicted"/>
<dbReference type="PANTHER" id="PTHR43364:SF6">
    <property type="entry name" value="OXIDOREDUCTASE-RELATED"/>
    <property type="match status" value="1"/>
</dbReference>
<dbReference type="FunFam" id="3.20.20.100:FF:000004">
    <property type="entry name" value="Oxidoreductase, aldo/keto reductase"/>
    <property type="match status" value="1"/>
</dbReference>
<dbReference type="InterPro" id="IPR023210">
    <property type="entry name" value="NADP_OxRdtase_dom"/>
</dbReference>
<dbReference type="Gene3D" id="3.20.20.100">
    <property type="entry name" value="NADP-dependent oxidoreductase domain"/>
    <property type="match status" value="1"/>
</dbReference>
<dbReference type="InterPro" id="IPR036812">
    <property type="entry name" value="NAD(P)_OxRdtase_dom_sf"/>
</dbReference>
<evidence type="ECO:0000313" key="4">
    <source>
        <dbReference type="Proteomes" id="UP000186609"/>
    </source>
</evidence>
<sequence>MNLRPLGRSGLQVSPLCFGGNVFGWTVDAATSFNLLDAWLDAGFNFIDTADVYSAWAPGHVGGESETLIGQWLKKSGKRDQVVLATKVGKPMGPDKQGLKPAYIREAVEASLRRLQTDHIDLYQSHDDDAQTPFEDTLGAYADLIRAGKVRAIGASNHTAERLAAALAASEKHGLPRYESLQPLYNLYDRAVFEDALEPLCMQQGLGVINFYTLAAGFLTGKYRNEADASKSARGKNTVAKYLNPRGLRILAALDAVAAQLNATPGQVATAWLMQRPSVTSPIASATSLAQLKELVAGSRLVLDAEAVATLDAASA</sequence>
<protein>
    <submittedName>
        <fullName evidence="3">Alcohol dehydrogenase</fullName>
    </submittedName>
</protein>
<keyword evidence="4" id="KW-1185">Reference proteome</keyword>
<dbReference type="GO" id="GO:0016491">
    <property type="term" value="F:oxidoreductase activity"/>
    <property type="evidence" value="ECO:0007669"/>
    <property type="project" value="UniProtKB-KW"/>
</dbReference>
<evidence type="ECO:0000259" key="2">
    <source>
        <dbReference type="Pfam" id="PF00248"/>
    </source>
</evidence>
<dbReference type="AlphaFoldDB" id="A0A1P8JYQ6"/>
<reference evidence="3 4" key="1">
    <citation type="submission" date="2017-01" db="EMBL/GenBank/DDBJ databases">
        <authorList>
            <person name="Mah S.A."/>
            <person name="Swanson W.J."/>
            <person name="Moy G.W."/>
            <person name="Vacquier V.D."/>
        </authorList>
    </citation>
    <scope>NUCLEOTIDE SEQUENCE [LARGE SCALE GENOMIC DNA]</scope>
    <source>
        <strain evidence="3 4">DCY110</strain>
    </source>
</reference>
<dbReference type="PANTHER" id="PTHR43364">
    <property type="entry name" value="NADH-SPECIFIC METHYLGLYOXAL REDUCTASE-RELATED"/>
    <property type="match status" value="1"/>
</dbReference>
<accession>A0A1P8JYQ6</accession>
<dbReference type="RefSeq" id="WP_076200835.1">
    <property type="nucleotide sequence ID" value="NZ_CP019236.1"/>
</dbReference>